<accession>E3M478</accession>
<evidence type="ECO:0000256" key="1">
    <source>
        <dbReference type="SAM" id="MobiDB-lite"/>
    </source>
</evidence>
<dbReference type="InParanoid" id="E3M478"/>
<sequence length="694" mass="80228">MEQQSDKENQPKAVQIVYDSQNDPTGARRHYAAFDRLRQYKKSGKYLKKPETKIEFVDLATPEQSPKKKLSRTETFKEFDDQLAFQNVVASDDLFGSSFDENEDDMGMEKTVFLGTSVDVFRDLSILYSDKNSTEIEKMISNEDEMTTEVQTEVEIAKQVEADTRIVKCGDTDDEEEIQMSHISQESDRMNFLYNTAKEKDDILEGRFDSVGSQFKTWFLTNSRSDILKVLGFYSLKPENKRKRLEVKNEELTRDSLSTCISSQRGSPLIIYYNQLFRPHELTKDGKVTARCTFQIDGVKRCEGYLHIAKDTGEVEFQKLCHHGSQRSHIALSLIIRKLSIMMLTVDTPKEDLFRYATEEAERFDISYLLGTNEAMSRKLDNVLGRHSTDAFPPSLDQTYFTGAKRIFDSSGSFRSENDIMIAWKVDGTDPFFSCDTINLDGKFSEKPNHYRQLYAISTRDSSLSTIIPLVFALCTNSKENTYVDLFHCAKLEGLDPKYIYSEIGIEESRSNPFQRLLKSVFSLAFAPQDKAYLYMKVLKARTVGMHTEIGNFFLYLERQYFGPRAVIEFDVWNCYYRALHGMDFTNNVSESTFARYQVKKKLIGLRCDTIKLQKMFHNNEYAQIKTTIRKTVDLTNGFLRDAKSGRNNLNRSPTAPPLYRNSQFLRAVVYKHPNFDSFSAKIFPFMEIPKMYH</sequence>
<dbReference type="EMBL" id="DS268424">
    <property type="protein sequence ID" value="EFO91501.1"/>
    <property type="molecule type" value="Genomic_DNA"/>
</dbReference>
<proteinExistence type="predicted"/>
<gene>
    <name evidence="2" type="ORF">CRE_11706</name>
</gene>
<evidence type="ECO:0008006" key="4">
    <source>
        <dbReference type="Google" id="ProtNLM"/>
    </source>
</evidence>
<reference evidence="2" key="1">
    <citation type="submission" date="2007-07" db="EMBL/GenBank/DDBJ databases">
        <title>PCAP assembly of the Caenorhabditis remanei genome.</title>
        <authorList>
            <consortium name="The Caenorhabditis remanei Sequencing Consortium"/>
            <person name="Wilson R.K."/>
        </authorList>
    </citation>
    <scope>NUCLEOTIDE SEQUENCE [LARGE SCALE GENOMIC DNA]</scope>
    <source>
        <strain evidence="2">PB4641</strain>
    </source>
</reference>
<evidence type="ECO:0000313" key="3">
    <source>
        <dbReference type="Proteomes" id="UP000008281"/>
    </source>
</evidence>
<dbReference type="eggNOG" id="ENOG502TIAM">
    <property type="taxonomic scope" value="Eukaryota"/>
</dbReference>
<evidence type="ECO:0000313" key="2">
    <source>
        <dbReference type="EMBL" id="EFO91501.1"/>
    </source>
</evidence>
<dbReference type="HOGENOM" id="CLU_397026_0_0_1"/>
<dbReference type="AlphaFoldDB" id="E3M478"/>
<protein>
    <recommendedName>
        <fullName evidence="4">MULE transposase domain-containing protein</fullName>
    </recommendedName>
</protein>
<name>E3M478_CAERE</name>
<keyword evidence="3" id="KW-1185">Reference proteome</keyword>
<feature type="region of interest" description="Disordered" evidence="1">
    <location>
        <begin position="1"/>
        <end position="28"/>
    </location>
</feature>
<feature type="compositionally biased region" description="Basic and acidic residues" evidence="1">
    <location>
        <begin position="1"/>
        <end position="10"/>
    </location>
</feature>
<dbReference type="Proteomes" id="UP000008281">
    <property type="component" value="Unassembled WGS sequence"/>
</dbReference>
<dbReference type="STRING" id="31234.E3M478"/>
<organism evidence="3">
    <name type="scientific">Caenorhabditis remanei</name>
    <name type="common">Caenorhabditis vulgaris</name>
    <dbReference type="NCBI Taxonomy" id="31234"/>
    <lineage>
        <taxon>Eukaryota</taxon>
        <taxon>Metazoa</taxon>
        <taxon>Ecdysozoa</taxon>
        <taxon>Nematoda</taxon>
        <taxon>Chromadorea</taxon>
        <taxon>Rhabditida</taxon>
        <taxon>Rhabditina</taxon>
        <taxon>Rhabditomorpha</taxon>
        <taxon>Rhabditoidea</taxon>
        <taxon>Rhabditidae</taxon>
        <taxon>Peloderinae</taxon>
        <taxon>Caenorhabditis</taxon>
    </lineage>
</organism>
<dbReference type="OrthoDB" id="5839148at2759"/>